<dbReference type="OrthoDB" id="10448612at2759"/>
<gene>
    <name evidence="1" type="ORF">ORAREDHAP_LOCUS11939</name>
</gene>
<dbReference type="Proteomes" id="UP000507245">
    <property type="component" value="Unassembled WGS sequence"/>
</dbReference>
<sequence>MELRYKDCWLDNGIYHTITCSTIQLQADSPILGSSLVFWNSASNTFDFGIGPMSISILDLAVIFRFRPHGRSADWLGDFQECPSKKQERKKNHEILSGLIGSNRAFGAFMGAIMN</sequence>
<organism evidence="1 2">
    <name type="scientific">Prunus armeniaca</name>
    <name type="common">Apricot</name>
    <name type="synonym">Armeniaca vulgaris</name>
    <dbReference type="NCBI Taxonomy" id="36596"/>
    <lineage>
        <taxon>Eukaryota</taxon>
        <taxon>Viridiplantae</taxon>
        <taxon>Streptophyta</taxon>
        <taxon>Embryophyta</taxon>
        <taxon>Tracheophyta</taxon>
        <taxon>Spermatophyta</taxon>
        <taxon>Magnoliopsida</taxon>
        <taxon>eudicotyledons</taxon>
        <taxon>Gunneridae</taxon>
        <taxon>Pentapetalae</taxon>
        <taxon>rosids</taxon>
        <taxon>fabids</taxon>
        <taxon>Rosales</taxon>
        <taxon>Rosaceae</taxon>
        <taxon>Amygdaloideae</taxon>
        <taxon>Amygdaleae</taxon>
        <taxon>Prunus</taxon>
    </lineage>
</organism>
<evidence type="ECO:0000313" key="2">
    <source>
        <dbReference type="Proteomes" id="UP000507245"/>
    </source>
</evidence>
<evidence type="ECO:0000313" key="1">
    <source>
        <dbReference type="EMBL" id="CAB4298963.1"/>
    </source>
</evidence>
<protein>
    <recommendedName>
        <fullName evidence="3">Aminotransferase-like plant mobile domain-containing protein</fullName>
    </recommendedName>
</protein>
<reference evidence="2" key="1">
    <citation type="journal article" date="2020" name="Genome Biol.">
        <title>Gamete binning: chromosome-level and haplotype-resolved genome assembly enabled by high-throughput single-cell sequencing of gamete genomes.</title>
        <authorList>
            <person name="Campoy J.A."/>
            <person name="Sun H."/>
            <person name="Goel M."/>
            <person name="Jiao W.-B."/>
            <person name="Folz-Donahue K."/>
            <person name="Wang N."/>
            <person name="Rubio M."/>
            <person name="Liu C."/>
            <person name="Kukat C."/>
            <person name="Ruiz D."/>
            <person name="Huettel B."/>
            <person name="Schneeberger K."/>
        </authorList>
    </citation>
    <scope>NUCLEOTIDE SEQUENCE [LARGE SCALE GENOMIC DNA]</scope>
    <source>
        <strain evidence="2">cv. Rojo Pasion</strain>
    </source>
</reference>
<proteinExistence type="predicted"/>
<evidence type="ECO:0008006" key="3">
    <source>
        <dbReference type="Google" id="ProtNLM"/>
    </source>
</evidence>
<dbReference type="AlphaFoldDB" id="A0A6J5WF39"/>
<name>A0A6J5WF39_PRUAR</name>
<keyword evidence="2" id="KW-1185">Reference proteome</keyword>
<accession>A0A6J5WF39</accession>
<dbReference type="EMBL" id="CAEKKB010000002">
    <property type="protein sequence ID" value="CAB4298963.1"/>
    <property type="molecule type" value="Genomic_DNA"/>
</dbReference>